<evidence type="ECO:0000256" key="1">
    <source>
        <dbReference type="SAM" id="Coils"/>
    </source>
</evidence>
<organism evidence="2 3">
    <name type="scientific">Parelaphostrongylus tenuis</name>
    <name type="common">Meningeal worm</name>
    <dbReference type="NCBI Taxonomy" id="148309"/>
    <lineage>
        <taxon>Eukaryota</taxon>
        <taxon>Metazoa</taxon>
        <taxon>Ecdysozoa</taxon>
        <taxon>Nematoda</taxon>
        <taxon>Chromadorea</taxon>
        <taxon>Rhabditida</taxon>
        <taxon>Rhabditina</taxon>
        <taxon>Rhabditomorpha</taxon>
        <taxon>Strongyloidea</taxon>
        <taxon>Metastrongylidae</taxon>
        <taxon>Parelaphostrongylus</taxon>
    </lineage>
</organism>
<dbReference type="SUPFAM" id="SSF46966">
    <property type="entry name" value="Spectrin repeat"/>
    <property type="match status" value="2"/>
</dbReference>
<evidence type="ECO:0000313" key="3">
    <source>
        <dbReference type="Proteomes" id="UP001196413"/>
    </source>
</evidence>
<feature type="coiled-coil region" evidence="1">
    <location>
        <begin position="1342"/>
        <end position="1369"/>
    </location>
</feature>
<feature type="coiled-coil region" evidence="1">
    <location>
        <begin position="1224"/>
        <end position="1265"/>
    </location>
</feature>
<accession>A0AAD5N991</accession>
<dbReference type="InterPro" id="IPR002017">
    <property type="entry name" value="Spectrin_repeat"/>
</dbReference>
<feature type="coiled-coil region" evidence="1">
    <location>
        <begin position="500"/>
        <end position="527"/>
    </location>
</feature>
<dbReference type="EMBL" id="JAHQIW010004567">
    <property type="protein sequence ID" value="KAJ1362929.1"/>
    <property type="molecule type" value="Genomic_DNA"/>
</dbReference>
<evidence type="ECO:0008006" key="4">
    <source>
        <dbReference type="Google" id="ProtNLM"/>
    </source>
</evidence>
<dbReference type="Gene3D" id="1.20.58.60">
    <property type="match status" value="4"/>
</dbReference>
<reference evidence="2" key="1">
    <citation type="submission" date="2021-06" db="EMBL/GenBank/DDBJ databases">
        <title>Parelaphostrongylus tenuis whole genome reference sequence.</title>
        <authorList>
            <person name="Garwood T.J."/>
            <person name="Larsen P.A."/>
            <person name="Fountain-Jones N.M."/>
            <person name="Garbe J.R."/>
            <person name="Macchietto M.G."/>
            <person name="Kania S.A."/>
            <person name="Gerhold R.W."/>
            <person name="Richards J.E."/>
            <person name="Wolf T.M."/>
        </authorList>
    </citation>
    <scope>NUCLEOTIDE SEQUENCE</scope>
    <source>
        <strain evidence="2">MNPRO001-30</strain>
        <tissue evidence="2">Meninges</tissue>
    </source>
</reference>
<dbReference type="Pfam" id="PF00435">
    <property type="entry name" value="Spectrin"/>
    <property type="match status" value="1"/>
</dbReference>
<gene>
    <name evidence="2" type="ORF">KIN20_022654</name>
</gene>
<feature type="coiled-coil region" evidence="1">
    <location>
        <begin position="907"/>
        <end position="962"/>
    </location>
</feature>
<comment type="caution">
    <text evidence="2">The sequence shown here is derived from an EMBL/GenBank/DDBJ whole genome shotgun (WGS) entry which is preliminary data.</text>
</comment>
<dbReference type="Proteomes" id="UP001196413">
    <property type="component" value="Unassembled WGS sequence"/>
</dbReference>
<name>A0AAD5N991_PARTN</name>
<dbReference type="SMART" id="SM00150">
    <property type="entry name" value="SPEC"/>
    <property type="match status" value="2"/>
</dbReference>
<protein>
    <recommendedName>
        <fullName evidence="4">GAR domain-containing protein</fullName>
    </recommendedName>
</protein>
<sequence>MESLDAWRSQANMKLTEVDTLCVESADLISPEQYALLREKRSQFAVDYNGVVRSMEHVQERLRTLTGLSIEFSTKVSSLQSWMIHHASRAISLRERSADLLRLDEARQEGRRLLDELSHEEYRLKAIGAILVKIEQEADALYDFAPTTSNRGINLDGICTVFNRVNDEFTALQRQCSDLIQFHNKVGNFSNELNEHCRKLDEWFSSIEDDLVQIERKYCSDAEQKLTAIEDLNNQAVDGYKRLDQADQASERLLCMFVGLNTYSDLATHHKAESTARFKRHENLLTSIQQAFNDATAQKAANEELRDTVLDLLLWLDHFESRMRTDRDIPLVEDALNQLKCDEQVLRMELDSRLALLKRLDHDLRQLTQVSAPTWADSVQEKLATATLRLQRNDNELRGFHDNVNDALNGVVSLNTSGVSISHSCDEIMKVLPTIYSRDLDRLEKVGYELTSLEHQMMDMKRVAKMIKNIPNVTEVEAVDTFIESIGGKLSNVKEDFDAKMCARNEIGRLEDEFEFAKQKISDSLDQFAIEFSNLGPVSVNLENLPDQNKHQLILSDKHKGGLILMDELEAAFMSLEGSGICAMDNKLSAYKRTVMDMMARYNAQSEALKLRSEKIDRIYRKALELKSGVDEVRLWISTQYRALSEYDVPVTTDALQSHLAALDRLSKDKRLEQRRLDDARLRGRELAAEALLPGEAEHVLDQIKMLSDEWDQLNDHIEAMRNRATLFEKFIDGYCAMEKWLTAKSRMLVAIGSPTTDAAIAKTQVGQIEVINVEMDSERPSLVKLNRAVESLLETSPNPKLATMMNELNSRWSEFESELKLKAHNIEQASYLGTEIKSMQRKAMNEIAILESKIEEFGTLPPSDTEARLNDLSASKLLLNDLDRSIDQIAHLVSPTVAVEIDSMNLNDLSDQINDARKKTEELGKKIDHLMDIAVSFKNEGDEIEKKVDALLDLVREAKSEVDEAPPISADFNRLQEHAISLNALTCKINEMEVDFPYVRAVVTERLKKSPNDELQSKLQNLSASWNSAVNGVKQRKALVTKVFELVRQFDNLEKSLRDSLEQDEKELAAALVSDDNDAVLNKLKTMEKASARRLADAQTLTALSFRINTSVPGPDANKFLRNAENLTDDCNSFSKRINHAINGSQRRGELVEKFNRLVEEARHVLRDTERHVADLTDIDKVIARLTEAVRFWSRSQRELILCSNELKGILPSSKADSIDEVLNQLSDDFTALNNQLHSLEMTLDAKKGELEKLCEKTNRIKNETSILLMELCELDSVGRSTAELQIQKEQLAFIGQQLSDKKIALGDVLDQWEQALANGLINQSQSDANRTVTDDISKMIERSQRKLEQRERMIDQATRELGELHRNADVFD</sequence>
<feature type="coiled-coil region" evidence="1">
    <location>
        <begin position="663"/>
        <end position="724"/>
    </location>
</feature>
<proteinExistence type="predicted"/>
<keyword evidence="3" id="KW-1185">Reference proteome</keyword>
<dbReference type="CDD" id="cd00176">
    <property type="entry name" value="SPEC"/>
    <property type="match status" value="1"/>
</dbReference>
<evidence type="ECO:0000313" key="2">
    <source>
        <dbReference type="EMBL" id="KAJ1362929.1"/>
    </source>
</evidence>
<dbReference type="InterPro" id="IPR018159">
    <property type="entry name" value="Spectrin/alpha-actinin"/>
</dbReference>
<keyword evidence="1" id="KW-0175">Coiled coil</keyword>